<reference evidence="2" key="1">
    <citation type="submission" date="2022-07" db="EMBL/GenBank/DDBJ databases">
        <authorList>
            <person name="Macas J."/>
            <person name="Novak P."/>
            <person name="Neumann P."/>
        </authorList>
    </citation>
    <scope>NUCLEOTIDE SEQUENCE</scope>
</reference>
<evidence type="ECO:0000313" key="3">
    <source>
        <dbReference type="Proteomes" id="UP001152484"/>
    </source>
</evidence>
<sequence>MLNLYGAMIGSISHIPTIDSNSLPIDPLTAVTGQKRDHRRYVLRLPQPAKGALIHRLLYHLFRIPLEEHIRRHRPWRHAIRSYPRPLQLFPQYLHHGLHRRFRRRVRSESGPQRRRHRGSEADDSPAAAALDPGGGFLATDERAARVDAEGPIEIFDRCVEDGWALGVKHAGGIDEDVDFRIELRLGHVE</sequence>
<organism evidence="2 3">
    <name type="scientific">Cuscuta europaea</name>
    <name type="common">European dodder</name>
    <dbReference type="NCBI Taxonomy" id="41803"/>
    <lineage>
        <taxon>Eukaryota</taxon>
        <taxon>Viridiplantae</taxon>
        <taxon>Streptophyta</taxon>
        <taxon>Embryophyta</taxon>
        <taxon>Tracheophyta</taxon>
        <taxon>Spermatophyta</taxon>
        <taxon>Magnoliopsida</taxon>
        <taxon>eudicotyledons</taxon>
        <taxon>Gunneridae</taxon>
        <taxon>Pentapetalae</taxon>
        <taxon>asterids</taxon>
        <taxon>lamiids</taxon>
        <taxon>Solanales</taxon>
        <taxon>Convolvulaceae</taxon>
        <taxon>Cuscuteae</taxon>
        <taxon>Cuscuta</taxon>
        <taxon>Cuscuta subgen. Cuscuta</taxon>
    </lineage>
</organism>
<protein>
    <submittedName>
        <fullName evidence="2">Uncharacterized protein</fullName>
    </submittedName>
</protein>
<dbReference type="OrthoDB" id="10341737at2759"/>
<dbReference type="EMBL" id="CAMAPE010000004">
    <property type="protein sequence ID" value="CAH9061915.1"/>
    <property type="molecule type" value="Genomic_DNA"/>
</dbReference>
<name>A0A9P0YJS2_CUSEU</name>
<evidence type="ECO:0000313" key="2">
    <source>
        <dbReference type="EMBL" id="CAH9061915.1"/>
    </source>
</evidence>
<dbReference type="Proteomes" id="UP001152484">
    <property type="component" value="Unassembled WGS sequence"/>
</dbReference>
<accession>A0A9P0YJS2</accession>
<proteinExistence type="predicted"/>
<keyword evidence="3" id="KW-1185">Reference proteome</keyword>
<evidence type="ECO:0000256" key="1">
    <source>
        <dbReference type="SAM" id="MobiDB-lite"/>
    </source>
</evidence>
<dbReference type="AlphaFoldDB" id="A0A9P0YJS2"/>
<gene>
    <name evidence="2" type="ORF">CEURO_LOCUS1819</name>
</gene>
<feature type="region of interest" description="Disordered" evidence="1">
    <location>
        <begin position="104"/>
        <end position="136"/>
    </location>
</feature>
<comment type="caution">
    <text evidence="2">The sequence shown here is derived from an EMBL/GenBank/DDBJ whole genome shotgun (WGS) entry which is preliminary data.</text>
</comment>